<evidence type="ECO:0000313" key="2">
    <source>
        <dbReference type="EMBL" id="SDW60137.1"/>
    </source>
</evidence>
<protein>
    <recommendedName>
        <fullName evidence="4">DUF4168 domain-containing protein</fullName>
    </recommendedName>
</protein>
<evidence type="ECO:0000256" key="1">
    <source>
        <dbReference type="SAM" id="SignalP"/>
    </source>
</evidence>
<keyword evidence="3" id="KW-1185">Reference proteome</keyword>
<organism evidence="2 3">
    <name type="scientific">Aidingimonas halophila</name>
    <dbReference type="NCBI Taxonomy" id="574349"/>
    <lineage>
        <taxon>Bacteria</taxon>
        <taxon>Pseudomonadati</taxon>
        <taxon>Pseudomonadota</taxon>
        <taxon>Gammaproteobacteria</taxon>
        <taxon>Oceanospirillales</taxon>
        <taxon>Halomonadaceae</taxon>
        <taxon>Aidingimonas</taxon>
    </lineage>
</organism>
<feature type="chain" id="PRO_5011782250" description="DUF4168 domain-containing protein" evidence="1">
    <location>
        <begin position="26"/>
        <end position="143"/>
    </location>
</feature>
<dbReference type="STRING" id="574349.SAMN05443545_102253"/>
<evidence type="ECO:0000313" key="3">
    <source>
        <dbReference type="Proteomes" id="UP000198500"/>
    </source>
</evidence>
<gene>
    <name evidence="2" type="ORF">SAMN05443545_102253</name>
</gene>
<reference evidence="2 3" key="1">
    <citation type="submission" date="2016-10" db="EMBL/GenBank/DDBJ databases">
        <authorList>
            <person name="de Groot N.N."/>
        </authorList>
    </citation>
    <scope>NUCLEOTIDE SEQUENCE [LARGE SCALE GENOMIC DNA]</scope>
    <source>
        <strain evidence="2 3">DSM 19219</strain>
    </source>
</reference>
<accession>A0A1H2UVK6</accession>
<sequence length="143" mass="16258">MLKTPLYLLIITAMTTMLGTSSAFGDSNAIDDIAVIKNIGSHEYEPPPSGKLSQNQVEEFIVITEKAEELENKYSGDTHRKRLALIEAVFSEEGNWAEYQWVHSQLRQVAITSQVNVEHRDAANRHNSQLFETYQNRLQPLLQ</sequence>
<feature type="signal peptide" evidence="1">
    <location>
        <begin position="1"/>
        <end position="25"/>
    </location>
</feature>
<dbReference type="EMBL" id="FNNI01000002">
    <property type="protein sequence ID" value="SDW60137.1"/>
    <property type="molecule type" value="Genomic_DNA"/>
</dbReference>
<keyword evidence="1" id="KW-0732">Signal</keyword>
<dbReference type="Proteomes" id="UP000198500">
    <property type="component" value="Unassembled WGS sequence"/>
</dbReference>
<dbReference type="AlphaFoldDB" id="A0A1H2UVK6"/>
<evidence type="ECO:0008006" key="4">
    <source>
        <dbReference type="Google" id="ProtNLM"/>
    </source>
</evidence>
<proteinExistence type="predicted"/>
<name>A0A1H2UVK6_9GAMM</name>